<keyword evidence="3" id="KW-1185">Reference proteome</keyword>
<sequence>MLSNKKILITGASGLLGGRAVKVLSAANDVYALSHRSPEVPVAGVNYITSDFSTYFDCAEFPAQVDVVIHLSQSSRFREFPEQAMNIFNVNVASTARLLEYARTAGCEHFVYASSGGIYESAKSQVNENSPIVSHGSLGYYLASKLCGELLVKSYVSSMDVSILRFFFMYGEGQRRSMLLPRLVDNVRAGNPVQLQGEEGLMINPVHVADAVRALESVISTKGSNTFNVAGNEVVSLKQLADQIGSIVGAVPAFETAPGEASGLVADISSLKALGWAPQVSLQEGLKELL</sequence>
<dbReference type="EMBL" id="CP034337">
    <property type="protein sequence ID" value="AZL72922.1"/>
    <property type="molecule type" value="Genomic_DNA"/>
</dbReference>
<reference evidence="2 3" key="1">
    <citation type="submission" date="2018-12" db="EMBL/GenBank/DDBJ databases">
        <authorList>
            <person name="Li S."/>
            <person name="Yang R."/>
            <person name="Chen G."/>
            <person name="Zou L."/>
            <person name="Zhang C."/>
            <person name="Chen Y."/>
            <person name="Liu Z."/>
            <person name="Li Y."/>
            <person name="Yan Y."/>
            <person name="Huang M."/>
            <person name="Chen T."/>
        </authorList>
    </citation>
    <scope>NUCLEOTIDE SEQUENCE [LARGE SCALE GENOMIC DNA]</scope>
    <source>
        <strain evidence="2 3">2014</strain>
    </source>
</reference>
<dbReference type="PANTHER" id="PTHR43245">
    <property type="entry name" value="BIFUNCTIONAL POLYMYXIN RESISTANCE PROTEIN ARNA"/>
    <property type="match status" value="1"/>
</dbReference>
<accession>A0ABN5TF54</accession>
<dbReference type="RefSeq" id="WP_125463125.1">
    <property type="nucleotide sequence ID" value="NZ_CP034337.1"/>
</dbReference>
<dbReference type="Pfam" id="PF01370">
    <property type="entry name" value="Epimerase"/>
    <property type="match status" value="1"/>
</dbReference>
<dbReference type="Proteomes" id="UP000272622">
    <property type="component" value="Chromosome"/>
</dbReference>
<organism evidence="2 3">
    <name type="scientific">Pseudomonas oryziphila</name>
    <dbReference type="NCBI Taxonomy" id="2894079"/>
    <lineage>
        <taxon>Bacteria</taxon>
        <taxon>Pseudomonadati</taxon>
        <taxon>Pseudomonadota</taxon>
        <taxon>Gammaproteobacteria</taxon>
        <taxon>Pseudomonadales</taxon>
        <taxon>Pseudomonadaceae</taxon>
        <taxon>Pseudomonas</taxon>
    </lineage>
</organism>
<protein>
    <submittedName>
        <fullName evidence="2">NAD(P)-dependent oxidoreductase</fullName>
    </submittedName>
</protein>
<evidence type="ECO:0000313" key="2">
    <source>
        <dbReference type="EMBL" id="AZL72922.1"/>
    </source>
</evidence>
<dbReference type="SUPFAM" id="SSF51735">
    <property type="entry name" value="NAD(P)-binding Rossmann-fold domains"/>
    <property type="match status" value="1"/>
</dbReference>
<dbReference type="InterPro" id="IPR001509">
    <property type="entry name" value="Epimerase_deHydtase"/>
</dbReference>
<gene>
    <name evidence="2" type="ORF">EI693_07350</name>
</gene>
<proteinExistence type="predicted"/>
<evidence type="ECO:0000259" key="1">
    <source>
        <dbReference type="Pfam" id="PF01370"/>
    </source>
</evidence>
<evidence type="ECO:0000313" key="3">
    <source>
        <dbReference type="Proteomes" id="UP000272622"/>
    </source>
</evidence>
<dbReference type="InterPro" id="IPR050177">
    <property type="entry name" value="Lipid_A_modif_metabolic_enz"/>
</dbReference>
<dbReference type="InterPro" id="IPR036291">
    <property type="entry name" value="NAD(P)-bd_dom_sf"/>
</dbReference>
<feature type="domain" description="NAD-dependent epimerase/dehydratase" evidence="1">
    <location>
        <begin position="7"/>
        <end position="230"/>
    </location>
</feature>
<name>A0ABN5TF54_9PSED</name>
<dbReference type="Gene3D" id="3.40.50.720">
    <property type="entry name" value="NAD(P)-binding Rossmann-like Domain"/>
    <property type="match status" value="1"/>
</dbReference>